<keyword evidence="2" id="KW-0472">Membrane</keyword>
<reference evidence="3" key="3">
    <citation type="submission" date="2025-09" db="UniProtKB">
        <authorList>
            <consortium name="Ensembl"/>
        </authorList>
    </citation>
    <scope>IDENTIFICATION</scope>
</reference>
<keyword evidence="4" id="KW-1185">Reference proteome</keyword>
<evidence type="ECO:0000313" key="4">
    <source>
        <dbReference type="Proteomes" id="UP000291022"/>
    </source>
</evidence>
<evidence type="ECO:0000313" key="3">
    <source>
        <dbReference type="Ensembl" id="ENSUAMP00000027201.1"/>
    </source>
</evidence>
<feature type="compositionally biased region" description="Basic residues" evidence="1">
    <location>
        <begin position="1"/>
        <end position="13"/>
    </location>
</feature>
<evidence type="ECO:0000256" key="2">
    <source>
        <dbReference type="SAM" id="Phobius"/>
    </source>
</evidence>
<feature type="region of interest" description="Disordered" evidence="1">
    <location>
        <begin position="1"/>
        <end position="52"/>
    </location>
</feature>
<dbReference type="GeneTree" id="ENSGT00940000154225"/>
<protein>
    <submittedName>
        <fullName evidence="3">Uncharacterized protein</fullName>
    </submittedName>
</protein>
<reference evidence="4" key="1">
    <citation type="submission" date="2016-06" db="EMBL/GenBank/DDBJ databases">
        <title>De novo assembly and RNA-Seq shows season-dependent expression and editing in black bear kidneys.</title>
        <authorList>
            <person name="Korstanje R."/>
            <person name="Srivastava A."/>
            <person name="Sarsani V.K."/>
            <person name="Sheehan S.M."/>
            <person name="Seger R.L."/>
            <person name="Barter M.E."/>
            <person name="Lindqvist C."/>
            <person name="Brody L.C."/>
            <person name="Mullikin J.C."/>
        </authorList>
    </citation>
    <scope>NUCLEOTIDE SEQUENCE [LARGE SCALE GENOMIC DNA]</scope>
</reference>
<keyword evidence="2" id="KW-0812">Transmembrane</keyword>
<accession>A0A452S549</accession>
<sequence>MREPRHLHRHRGRLPLPLPRRLRGQDLQPPREQLRLRPVPQRGHLPAAHPGEGTPLLSEGQAVCFTVLGVLTSLVVLGTVGIVFLHKCEAWLSHLRYHRVLRRKNSLLLHCNSGEDLAVNILFPEKLDMATFSKEAGEDDI</sequence>
<name>A0A452S549_URSAM</name>
<dbReference type="AlphaFoldDB" id="A0A452S549"/>
<dbReference type="Proteomes" id="UP000291022">
    <property type="component" value="Unassembled WGS sequence"/>
</dbReference>
<dbReference type="STRING" id="9643.ENSUAMP00000027201"/>
<evidence type="ECO:0000256" key="1">
    <source>
        <dbReference type="SAM" id="MobiDB-lite"/>
    </source>
</evidence>
<reference evidence="3" key="2">
    <citation type="submission" date="2025-08" db="UniProtKB">
        <authorList>
            <consortium name="Ensembl"/>
        </authorList>
    </citation>
    <scope>IDENTIFICATION</scope>
</reference>
<dbReference type="Ensembl" id="ENSUAMT00000030413.1">
    <property type="protein sequence ID" value="ENSUAMP00000027201.1"/>
    <property type="gene ID" value="ENSUAMG00000021077.1"/>
</dbReference>
<organism evidence="3 4">
    <name type="scientific">Ursus americanus</name>
    <name type="common">American black bear</name>
    <name type="synonym">Euarctos americanus</name>
    <dbReference type="NCBI Taxonomy" id="9643"/>
    <lineage>
        <taxon>Eukaryota</taxon>
        <taxon>Metazoa</taxon>
        <taxon>Chordata</taxon>
        <taxon>Craniata</taxon>
        <taxon>Vertebrata</taxon>
        <taxon>Euteleostomi</taxon>
        <taxon>Mammalia</taxon>
        <taxon>Eutheria</taxon>
        <taxon>Laurasiatheria</taxon>
        <taxon>Carnivora</taxon>
        <taxon>Caniformia</taxon>
        <taxon>Ursidae</taxon>
        <taxon>Ursus</taxon>
    </lineage>
</organism>
<keyword evidence="2" id="KW-1133">Transmembrane helix</keyword>
<feature type="transmembrane region" description="Helical" evidence="2">
    <location>
        <begin position="60"/>
        <end position="85"/>
    </location>
</feature>
<proteinExistence type="predicted"/>